<evidence type="ECO:0000259" key="5">
    <source>
        <dbReference type="PROSITE" id="PS50175"/>
    </source>
</evidence>
<keyword evidence="3" id="KW-0064">Aspartyl protease</keyword>
<dbReference type="RefSeq" id="WP_377282686.1">
    <property type="nucleotide sequence ID" value="NZ_JBHRSI010000007.1"/>
</dbReference>
<dbReference type="SUPFAM" id="SSF50630">
    <property type="entry name" value="Acid proteases"/>
    <property type="match status" value="2"/>
</dbReference>
<evidence type="ECO:0000313" key="7">
    <source>
        <dbReference type="Proteomes" id="UP001597237"/>
    </source>
</evidence>
<evidence type="ECO:0000256" key="2">
    <source>
        <dbReference type="ARBA" id="ARBA00022670"/>
    </source>
</evidence>
<dbReference type="PANTHER" id="PTHR12917">
    <property type="entry name" value="ASPARTYL PROTEASE DDI-RELATED"/>
    <property type="match status" value="1"/>
</dbReference>
<feature type="domain" description="Peptidase A2" evidence="5">
    <location>
        <begin position="68"/>
        <end position="106"/>
    </location>
</feature>
<keyword evidence="7" id="KW-1185">Reference proteome</keyword>
<reference evidence="7" key="1">
    <citation type="journal article" date="2019" name="Int. J. Syst. Evol. Microbiol.">
        <title>The Global Catalogue of Microorganisms (GCM) 10K type strain sequencing project: providing services to taxonomists for standard genome sequencing and annotation.</title>
        <authorList>
            <consortium name="The Broad Institute Genomics Platform"/>
            <consortium name="The Broad Institute Genome Sequencing Center for Infectious Disease"/>
            <person name="Wu L."/>
            <person name="Ma J."/>
        </authorList>
    </citation>
    <scope>NUCLEOTIDE SEQUENCE [LARGE SCALE GENOMIC DNA]</scope>
    <source>
        <strain evidence="7">DFY28</strain>
    </source>
</reference>
<dbReference type="GO" id="GO:0008233">
    <property type="term" value="F:peptidase activity"/>
    <property type="evidence" value="ECO:0007669"/>
    <property type="project" value="UniProtKB-KW"/>
</dbReference>
<dbReference type="InterPro" id="IPR001995">
    <property type="entry name" value="Peptidase_A2_cat"/>
</dbReference>
<comment type="similarity">
    <text evidence="1">Belongs to the DDI1 family.</text>
</comment>
<evidence type="ECO:0000256" key="1">
    <source>
        <dbReference type="ARBA" id="ARBA00009136"/>
    </source>
</evidence>
<gene>
    <name evidence="6" type="ORF">ACFSC0_05215</name>
</gene>
<dbReference type="GO" id="GO:0006508">
    <property type="term" value="P:proteolysis"/>
    <property type="evidence" value="ECO:0007669"/>
    <property type="project" value="UniProtKB-KW"/>
</dbReference>
<keyword evidence="2 6" id="KW-0645">Protease</keyword>
<evidence type="ECO:0000256" key="4">
    <source>
        <dbReference type="ARBA" id="ARBA00022801"/>
    </source>
</evidence>
<protein>
    <submittedName>
        <fullName evidence="6">Aspartyl protease family protein</fullName>
    </submittedName>
</protein>
<dbReference type="InterPro" id="IPR001969">
    <property type="entry name" value="Aspartic_peptidase_AS"/>
</dbReference>
<organism evidence="6 7">
    <name type="scientific">Phenylobacterium terrae</name>
    <dbReference type="NCBI Taxonomy" id="2665495"/>
    <lineage>
        <taxon>Bacteria</taxon>
        <taxon>Pseudomonadati</taxon>
        <taxon>Pseudomonadota</taxon>
        <taxon>Alphaproteobacteria</taxon>
        <taxon>Caulobacterales</taxon>
        <taxon>Caulobacteraceae</taxon>
        <taxon>Phenylobacterium</taxon>
    </lineage>
</organism>
<comment type="caution">
    <text evidence="6">The sequence shown here is derived from an EMBL/GenBank/DDBJ whole genome shotgun (WGS) entry which is preliminary data.</text>
</comment>
<dbReference type="InterPro" id="IPR021109">
    <property type="entry name" value="Peptidase_aspartic_dom_sf"/>
</dbReference>
<evidence type="ECO:0000256" key="3">
    <source>
        <dbReference type="ARBA" id="ARBA00022750"/>
    </source>
</evidence>
<evidence type="ECO:0000313" key="6">
    <source>
        <dbReference type="EMBL" id="MFD1782783.1"/>
    </source>
</evidence>
<dbReference type="EMBL" id="JBHUEY010000001">
    <property type="protein sequence ID" value="MFD1782783.1"/>
    <property type="molecule type" value="Genomic_DNA"/>
</dbReference>
<proteinExistence type="inferred from homology"/>
<dbReference type="PANTHER" id="PTHR12917:SF1">
    <property type="entry name" value="AT13091P"/>
    <property type="match status" value="1"/>
</dbReference>
<dbReference type="InterPro" id="IPR034122">
    <property type="entry name" value="Retropepsin-like_bacterial"/>
</dbReference>
<dbReference type="PROSITE" id="PS00141">
    <property type="entry name" value="ASP_PROTEASE"/>
    <property type="match status" value="1"/>
</dbReference>
<dbReference type="Pfam" id="PF13650">
    <property type="entry name" value="Asp_protease_2"/>
    <property type="match status" value="2"/>
</dbReference>
<dbReference type="CDD" id="cd05483">
    <property type="entry name" value="retropepsin_like_bacteria"/>
    <property type="match status" value="2"/>
</dbReference>
<keyword evidence="4" id="KW-0378">Hydrolase</keyword>
<name>A0ABW4MZ47_9CAUL</name>
<dbReference type="Gene3D" id="2.40.70.10">
    <property type="entry name" value="Acid Proteases"/>
    <property type="match status" value="2"/>
</dbReference>
<dbReference type="PROSITE" id="PS50175">
    <property type="entry name" value="ASP_PROT_RETROV"/>
    <property type="match status" value="1"/>
</dbReference>
<accession>A0ABW4MZ47</accession>
<sequence length="312" mass="32397">MRTRRSILGQLGSLALVGGAAFLLRDQILWRRPEPQFARGEGSSGWLDFAGRRGPAVTVDATVNGRPVRALVDSGAQYSVIDAAFAAQLGLPGAFAAPMIAYGVGGKPQLGRGVSLDVAVGGLAVPALRAAVLDLGPISGGLGLSVPFVLGQDLLSEVVADIDFPGRRVRFVQPEAYEAPAGAFAVPARRKGRALLAQVRVEGAPLEPVLDTGASSALVLAHDVAEEAGLLSGREVRPARSMVLGGVASGRMVTVSTLAFGGEVLRDVPVHIYQRQPMPGFPSGLLGVGALRRFRAVLDHGRGQLQLVRNSA</sequence>
<dbReference type="Proteomes" id="UP001597237">
    <property type="component" value="Unassembled WGS sequence"/>
</dbReference>